<keyword evidence="2" id="KW-1185">Reference proteome</keyword>
<dbReference type="InterPro" id="IPR051341">
    <property type="entry name" value="Zyg-11_UBL_adapter"/>
</dbReference>
<dbReference type="Gramene" id="Kaladp0084s0092.1.v1.1">
    <property type="protein sequence ID" value="Kaladp0084s0092.1.v1.1"/>
    <property type="gene ID" value="Kaladp0084s0092.v1.1"/>
</dbReference>
<dbReference type="Proteomes" id="UP000594263">
    <property type="component" value="Unplaced"/>
</dbReference>
<evidence type="ECO:0000313" key="2">
    <source>
        <dbReference type="Proteomes" id="UP000594263"/>
    </source>
</evidence>
<protein>
    <submittedName>
        <fullName evidence="1">Uncharacterized protein</fullName>
    </submittedName>
</protein>
<evidence type="ECO:0000313" key="1">
    <source>
        <dbReference type="EnsemblPlants" id="Kaladp0084s0092.1.v1.1"/>
    </source>
</evidence>
<proteinExistence type="predicted"/>
<name>A0A7N1A2W7_KALFE</name>
<dbReference type="Pfam" id="PF13516">
    <property type="entry name" value="LRR_6"/>
    <property type="match status" value="2"/>
</dbReference>
<accession>A0A7N1A2W7</accession>
<dbReference type="PANTHER" id="PTHR12904:SF23">
    <property type="entry name" value="PROTEIN ZER-1 HOMOLOG"/>
    <property type="match status" value="1"/>
</dbReference>
<dbReference type="SMART" id="SM00367">
    <property type="entry name" value="LRR_CC"/>
    <property type="match status" value="5"/>
</dbReference>
<dbReference type="InterPro" id="IPR001611">
    <property type="entry name" value="Leu-rich_rpt"/>
</dbReference>
<dbReference type="SUPFAM" id="SSF52058">
    <property type="entry name" value="L domain-like"/>
    <property type="match status" value="2"/>
</dbReference>
<sequence length="589" mass="65047">MGSEVVDLVGLCIEAACRSPAAVEKWRRQRRSLERLPSPLAEALLHRLLHRGLLQPSLLEVFKSSVESIDLRGLSSVDAEWIAYLGAFKYLCSLNISDCHKITNSALWPLAGLTSLKELDLSRCARVTDTGFTYLLTLPNIQKLWISETGLTALAITRLSSFKDLSLLDLGGLPVTDQALSSLQVLKKLQYLDLWGTDISDKGASFLKSFPKLTFVNLAWTNVTKLPSLPFLASLNMSNCLINSIFEEDGDGFALRNLIFSGATFTSASEPFLLLNTSSVLHLDLSGVLLHDFSFLCDMRALTHLDLSSSVIKDDSIEVVRSAGANLRNLNLSNTKVTSFGVQLLAGYVPCLESICLANTHIDDTSIYYLSMIPALKSIDLSKTCVKGYKHHPGSEPVWLLSDLQTLAALESMDLQGTQVIDEALLPLLGCKKLDCLLLRSASLTDMFLHHLSALPRLTVVGFRDAVLTNSGLQAFRPPVTLKSLDLRGCWLLTEDAMHNFCKSYPHIEVRHELLQMVPSNSYKNPTTRASPVKHKKERAALALARAVKDSFIDQRLKYGRDELLSLQASVLPLELPPDADFLRNNLTK</sequence>
<dbReference type="PANTHER" id="PTHR12904">
    <property type="match status" value="1"/>
</dbReference>
<organism evidence="1 2">
    <name type="scientific">Kalanchoe fedtschenkoi</name>
    <name type="common">Lavender scallops</name>
    <name type="synonym">South American air plant</name>
    <dbReference type="NCBI Taxonomy" id="63787"/>
    <lineage>
        <taxon>Eukaryota</taxon>
        <taxon>Viridiplantae</taxon>
        <taxon>Streptophyta</taxon>
        <taxon>Embryophyta</taxon>
        <taxon>Tracheophyta</taxon>
        <taxon>Spermatophyta</taxon>
        <taxon>Magnoliopsida</taxon>
        <taxon>eudicotyledons</taxon>
        <taxon>Gunneridae</taxon>
        <taxon>Pentapetalae</taxon>
        <taxon>Saxifragales</taxon>
        <taxon>Crassulaceae</taxon>
        <taxon>Kalanchoe</taxon>
    </lineage>
</organism>
<dbReference type="EnsemblPlants" id="Kaladp0084s0092.1.v1.1">
    <property type="protein sequence ID" value="Kaladp0084s0092.1.v1.1"/>
    <property type="gene ID" value="Kaladp0084s0092.v1.1"/>
</dbReference>
<dbReference type="InterPro" id="IPR032675">
    <property type="entry name" value="LRR_dom_sf"/>
</dbReference>
<reference evidence="1" key="1">
    <citation type="submission" date="2021-01" db="UniProtKB">
        <authorList>
            <consortium name="EnsemblPlants"/>
        </authorList>
    </citation>
    <scope>IDENTIFICATION</scope>
</reference>
<dbReference type="Gene3D" id="3.80.10.10">
    <property type="entry name" value="Ribonuclease Inhibitor"/>
    <property type="match status" value="4"/>
</dbReference>
<dbReference type="InterPro" id="IPR006553">
    <property type="entry name" value="Leu-rich_rpt_Cys-con_subtyp"/>
</dbReference>
<dbReference type="AlphaFoldDB" id="A0A7N1A2W7"/>
<dbReference type="OMA" id="ADCHRIT"/>